<dbReference type="AlphaFoldDB" id="A0AAD5WPB5"/>
<keyword evidence="2" id="KW-1185">Reference proteome</keyword>
<dbReference type="EMBL" id="JAKWBI020000285">
    <property type="protein sequence ID" value="KAJ2897253.1"/>
    <property type="molecule type" value="Genomic_DNA"/>
</dbReference>
<protein>
    <submittedName>
        <fullName evidence="1">Uncharacterized protein</fullName>
    </submittedName>
</protein>
<gene>
    <name evidence="1" type="ORF">MKZ38_004833</name>
</gene>
<accession>A0AAD5WPB5</accession>
<comment type="caution">
    <text evidence="1">The sequence shown here is derived from an EMBL/GenBank/DDBJ whole genome shotgun (WGS) entry which is preliminary data.</text>
</comment>
<dbReference type="Proteomes" id="UP001201980">
    <property type="component" value="Unassembled WGS sequence"/>
</dbReference>
<sequence length="116" mass="12769">MSQFYDSTLNIPNSIRGNETVGAGISSWVHRLDAVAKCYSNINDKDKEIAVFERLGSDSIQWRAGLRGQVRHVRQGDASPLSEQMLLLCLLGLLALDGGVRGLSPLMIFQQLINPD</sequence>
<evidence type="ECO:0000313" key="2">
    <source>
        <dbReference type="Proteomes" id="UP001201980"/>
    </source>
</evidence>
<proteinExistence type="predicted"/>
<evidence type="ECO:0000313" key="1">
    <source>
        <dbReference type="EMBL" id="KAJ2897253.1"/>
    </source>
</evidence>
<organism evidence="1 2">
    <name type="scientific">Zalerion maritima</name>
    <dbReference type="NCBI Taxonomy" id="339359"/>
    <lineage>
        <taxon>Eukaryota</taxon>
        <taxon>Fungi</taxon>
        <taxon>Dikarya</taxon>
        <taxon>Ascomycota</taxon>
        <taxon>Pezizomycotina</taxon>
        <taxon>Sordariomycetes</taxon>
        <taxon>Lulworthiomycetidae</taxon>
        <taxon>Lulworthiales</taxon>
        <taxon>Lulworthiaceae</taxon>
        <taxon>Zalerion</taxon>
    </lineage>
</organism>
<name>A0AAD5WPB5_9PEZI</name>
<reference evidence="1" key="1">
    <citation type="submission" date="2022-07" db="EMBL/GenBank/DDBJ databases">
        <title>Draft genome sequence of Zalerion maritima ATCC 34329, a (micro)plastics degrading marine fungus.</title>
        <authorList>
            <person name="Paco A."/>
            <person name="Goncalves M.F.M."/>
            <person name="Rocha-Santos T.A.P."/>
            <person name="Alves A."/>
        </authorList>
    </citation>
    <scope>NUCLEOTIDE SEQUENCE</scope>
    <source>
        <strain evidence="1">ATCC 34329</strain>
    </source>
</reference>